<dbReference type="PANTHER" id="PTHR10666">
    <property type="entry name" value="UBIQUITIN"/>
    <property type="match status" value="1"/>
</dbReference>
<dbReference type="SUPFAM" id="SSF54236">
    <property type="entry name" value="Ubiquitin-like"/>
    <property type="match status" value="2"/>
</dbReference>
<dbReference type="Gene3D" id="3.10.20.90">
    <property type="entry name" value="Phosphatidylinositol 3-kinase Catalytic Subunit, Chain A, domain 1"/>
    <property type="match status" value="2"/>
</dbReference>
<proteinExistence type="predicted"/>
<accession>A0AAV2MS43</accession>
<dbReference type="Proteomes" id="UP001497482">
    <property type="component" value="Chromosome 9"/>
</dbReference>
<keyword evidence="3" id="KW-1185">Reference proteome</keyword>
<dbReference type="AlphaFoldDB" id="A0AAV2MS43"/>
<organism evidence="2 3">
    <name type="scientific">Knipowitschia caucasica</name>
    <name type="common">Caucasian dwarf goby</name>
    <name type="synonym">Pomatoschistus caucasicus</name>
    <dbReference type="NCBI Taxonomy" id="637954"/>
    <lineage>
        <taxon>Eukaryota</taxon>
        <taxon>Metazoa</taxon>
        <taxon>Chordata</taxon>
        <taxon>Craniata</taxon>
        <taxon>Vertebrata</taxon>
        <taxon>Euteleostomi</taxon>
        <taxon>Actinopterygii</taxon>
        <taxon>Neopterygii</taxon>
        <taxon>Teleostei</taxon>
        <taxon>Neoteleostei</taxon>
        <taxon>Acanthomorphata</taxon>
        <taxon>Gobiaria</taxon>
        <taxon>Gobiiformes</taxon>
        <taxon>Gobioidei</taxon>
        <taxon>Gobiidae</taxon>
        <taxon>Gobiinae</taxon>
        <taxon>Knipowitschia</taxon>
    </lineage>
</organism>
<dbReference type="InterPro" id="IPR000626">
    <property type="entry name" value="Ubiquitin-like_dom"/>
</dbReference>
<dbReference type="PROSITE" id="PS50053">
    <property type="entry name" value="UBIQUITIN_2"/>
    <property type="match status" value="2"/>
</dbReference>
<evidence type="ECO:0000313" key="2">
    <source>
        <dbReference type="EMBL" id="CAL1616027.1"/>
    </source>
</evidence>
<evidence type="ECO:0000313" key="3">
    <source>
        <dbReference type="Proteomes" id="UP001497482"/>
    </source>
</evidence>
<feature type="domain" description="Ubiquitin-like" evidence="1">
    <location>
        <begin position="100"/>
        <end position="174"/>
    </location>
</feature>
<reference evidence="2 3" key="1">
    <citation type="submission" date="2024-04" db="EMBL/GenBank/DDBJ databases">
        <authorList>
            <person name="Waldvogel A.-M."/>
            <person name="Schoenle A."/>
        </authorList>
    </citation>
    <scope>NUCLEOTIDE SEQUENCE [LARGE SCALE GENOMIC DNA]</scope>
</reference>
<feature type="domain" description="Ubiquitin-like" evidence="1">
    <location>
        <begin position="20"/>
        <end position="94"/>
    </location>
</feature>
<dbReference type="EMBL" id="OZ035831">
    <property type="protein sequence ID" value="CAL1616027.1"/>
    <property type="molecule type" value="Genomic_DNA"/>
</dbReference>
<sequence>MLYLRGKTKARKHQTRAALMDITIKMLNGPSVSLTVNPGDTVASLKCLIHGCLKVAPNCQKLSIQNGQMKILSDNSKPLSYYGLVSGSEIFLLVVESTIIQVFLKNEKGQTSTYDINPDETVSNFKSKVYSREKVPEDQQRLIYEGKEMTQGRLADYGVSALGTIYLTLRLRGG</sequence>
<dbReference type="InterPro" id="IPR019956">
    <property type="entry name" value="Ubiquitin_dom"/>
</dbReference>
<gene>
    <name evidence="2" type="ORF">KC01_LOCUS41869</name>
</gene>
<dbReference type="InterPro" id="IPR029071">
    <property type="entry name" value="Ubiquitin-like_domsf"/>
</dbReference>
<name>A0AAV2MS43_KNICA</name>
<dbReference type="InterPro" id="IPR050158">
    <property type="entry name" value="Ubiquitin_ubiquitin-like"/>
</dbReference>
<evidence type="ECO:0000259" key="1">
    <source>
        <dbReference type="PROSITE" id="PS50053"/>
    </source>
</evidence>
<dbReference type="SMART" id="SM00213">
    <property type="entry name" value="UBQ"/>
    <property type="match status" value="2"/>
</dbReference>
<dbReference type="CDD" id="cd17039">
    <property type="entry name" value="Ubl_ubiquitin_like"/>
    <property type="match status" value="1"/>
</dbReference>
<dbReference type="PRINTS" id="PR00348">
    <property type="entry name" value="UBIQUITIN"/>
</dbReference>
<dbReference type="Pfam" id="PF00240">
    <property type="entry name" value="ubiquitin"/>
    <property type="match status" value="2"/>
</dbReference>
<protein>
    <recommendedName>
        <fullName evidence="1">Ubiquitin-like domain-containing protein</fullName>
    </recommendedName>
</protein>